<dbReference type="PANTHER" id="PTHR34315">
    <property type="match status" value="1"/>
</dbReference>
<evidence type="ECO:0000313" key="3">
    <source>
        <dbReference type="EMBL" id="MBL4930033.1"/>
    </source>
</evidence>
<dbReference type="EMBL" id="JAESVP010000013">
    <property type="protein sequence ID" value="MBL4930033.1"/>
    <property type="molecule type" value="Genomic_DNA"/>
</dbReference>
<keyword evidence="1" id="KW-0812">Transmembrane</keyword>
<keyword evidence="4" id="KW-1185">Reference proteome</keyword>
<dbReference type="Pfam" id="PF00775">
    <property type="entry name" value="Dioxygenase_C"/>
    <property type="match status" value="1"/>
</dbReference>
<evidence type="ECO:0000259" key="2">
    <source>
        <dbReference type="Pfam" id="PF00775"/>
    </source>
</evidence>
<sequence length="272" mass="28325">MTQDDDGSFRQDHARLWGRRAALGALVAGAAGAGWWFTGPPGQSEPNLAATGADGAACLKLPEETNGPYPADGTNRLNGATVNVLTESGVMRRDLRPSFGGLTSVADGALLELEIRLVDVKAACAPLAGLAVYLWHCDAAGDYSIYGRAEANYLRGLQESDASGVVRFTTIFPGTYQGRWPHIHFEVFASASAAVSGTAALLTSQIAMPGAAAQALYLADARYAGSIAPLAGVTFEGDWIFGDNTPEQRAAQLMRLSPGGVDGLVTVGVLRA</sequence>
<gene>
    <name evidence="3" type="ORF">JI744_18190</name>
</gene>
<organism evidence="3 4">
    <name type="scientific">Fuscibacter oryzae</name>
    <dbReference type="NCBI Taxonomy" id="2803939"/>
    <lineage>
        <taxon>Bacteria</taxon>
        <taxon>Pseudomonadati</taxon>
        <taxon>Pseudomonadota</taxon>
        <taxon>Alphaproteobacteria</taxon>
        <taxon>Rhodobacterales</taxon>
        <taxon>Paracoccaceae</taxon>
        <taxon>Fuscibacter</taxon>
    </lineage>
</organism>
<dbReference type="PANTHER" id="PTHR34315:SF1">
    <property type="entry name" value="INTRADIOL RING-CLEAVAGE DIOXYGENASES DOMAIN-CONTAINING PROTEIN-RELATED"/>
    <property type="match status" value="1"/>
</dbReference>
<dbReference type="GO" id="GO:0008199">
    <property type="term" value="F:ferric iron binding"/>
    <property type="evidence" value="ECO:0007669"/>
    <property type="project" value="InterPro"/>
</dbReference>
<feature type="transmembrane region" description="Helical" evidence="1">
    <location>
        <begin position="21"/>
        <end position="38"/>
    </location>
</feature>
<accession>A0A8J7MTF2</accession>
<keyword evidence="1" id="KW-0472">Membrane</keyword>
<protein>
    <recommendedName>
        <fullName evidence="2">Intradiol ring-cleavage dioxygenases domain-containing protein</fullName>
    </recommendedName>
</protein>
<feature type="domain" description="Intradiol ring-cleavage dioxygenases" evidence="2">
    <location>
        <begin position="113"/>
        <end position="179"/>
    </location>
</feature>
<keyword evidence="1" id="KW-1133">Transmembrane helix</keyword>
<evidence type="ECO:0000256" key="1">
    <source>
        <dbReference type="SAM" id="Phobius"/>
    </source>
</evidence>
<dbReference type="Proteomes" id="UP000619033">
    <property type="component" value="Unassembled WGS sequence"/>
</dbReference>
<dbReference type="InterPro" id="IPR000627">
    <property type="entry name" value="Intradiol_dOase_C"/>
</dbReference>
<reference evidence="3" key="1">
    <citation type="submission" date="2021-01" db="EMBL/GenBank/DDBJ databases">
        <title>Genome seq and assembly of Tabrizicola sp. KVB23.</title>
        <authorList>
            <person name="Chhetri G."/>
        </authorList>
    </citation>
    <scope>NUCLEOTIDE SEQUENCE</scope>
    <source>
        <strain evidence="3">KVB23</strain>
    </source>
</reference>
<dbReference type="SUPFAM" id="SSF49482">
    <property type="entry name" value="Aromatic compound dioxygenase"/>
    <property type="match status" value="1"/>
</dbReference>
<name>A0A8J7MTF2_9RHOB</name>
<evidence type="ECO:0000313" key="4">
    <source>
        <dbReference type="Proteomes" id="UP000619033"/>
    </source>
</evidence>
<dbReference type="RefSeq" id="WP_202662601.1">
    <property type="nucleotide sequence ID" value="NZ_JAESVP010000013.1"/>
</dbReference>
<comment type="caution">
    <text evidence="3">The sequence shown here is derived from an EMBL/GenBank/DDBJ whole genome shotgun (WGS) entry which is preliminary data.</text>
</comment>
<dbReference type="GO" id="GO:0016702">
    <property type="term" value="F:oxidoreductase activity, acting on single donors with incorporation of molecular oxygen, incorporation of two atoms of oxygen"/>
    <property type="evidence" value="ECO:0007669"/>
    <property type="project" value="InterPro"/>
</dbReference>
<dbReference type="InterPro" id="IPR015889">
    <property type="entry name" value="Intradiol_dOase_core"/>
</dbReference>
<dbReference type="AlphaFoldDB" id="A0A8J7MTF2"/>
<proteinExistence type="predicted"/>
<dbReference type="Gene3D" id="2.60.130.10">
    <property type="entry name" value="Aromatic compound dioxygenase"/>
    <property type="match status" value="1"/>
</dbReference>